<comment type="caution">
    <text evidence="1">The sequence shown here is derived from an EMBL/GenBank/DDBJ whole genome shotgun (WGS) entry which is preliminary data.</text>
</comment>
<organism evidence="1">
    <name type="scientific">bioreactor metagenome</name>
    <dbReference type="NCBI Taxonomy" id="1076179"/>
    <lineage>
        <taxon>unclassified sequences</taxon>
        <taxon>metagenomes</taxon>
        <taxon>ecological metagenomes</taxon>
    </lineage>
</organism>
<evidence type="ECO:0000313" key="1">
    <source>
        <dbReference type="EMBL" id="MPM53985.1"/>
    </source>
</evidence>
<dbReference type="AlphaFoldDB" id="A0A645AL81"/>
<name>A0A645AL81_9ZZZZ</name>
<protein>
    <submittedName>
        <fullName evidence="1">Uncharacterized protein</fullName>
    </submittedName>
</protein>
<proteinExistence type="predicted"/>
<sequence length="163" mass="18956">MTNQLQLNIIIMIELQDIRTNNVDDIINLLLEEEQQPFEIYAPKSIQLYLSTSEDIANDYAMLAYTGQKLNEVADEFSYYYVSPSEHESVLFEIKTNNIKQLAEAILNLSYGYSNEPDGEEKYYLADVYDFIEKVLKNEIIPVCSDFIEDYQEYANKSENSVE</sequence>
<gene>
    <name evidence="1" type="ORF">SDC9_100757</name>
</gene>
<accession>A0A645AL81</accession>
<reference evidence="1" key="1">
    <citation type="submission" date="2019-08" db="EMBL/GenBank/DDBJ databases">
        <authorList>
            <person name="Kucharzyk K."/>
            <person name="Murdoch R.W."/>
            <person name="Higgins S."/>
            <person name="Loffler F."/>
        </authorList>
    </citation>
    <scope>NUCLEOTIDE SEQUENCE</scope>
</reference>
<dbReference type="EMBL" id="VSSQ01014595">
    <property type="protein sequence ID" value="MPM53985.1"/>
    <property type="molecule type" value="Genomic_DNA"/>
</dbReference>